<dbReference type="CDD" id="cd01206">
    <property type="entry name" value="EVH1_Homer_Vesl"/>
    <property type="match status" value="1"/>
</dbReference>
<comment type="caution">
    <text evidence="10">The sequence shown here is derived from an EMBL/GenBank/DDBJ whole genome shotgun (WGS) entry which is preliminary data.</text>
</comment>
<dbReference type="Gene3D" id="2.30.29.30">
    <property type="entry name" value="Pleckstrin-homology domain (PH domain)/Phosphotyrosine-binding domain (PTB)"/>
    <property type="match status" value="1"/>
</dbReference>
<evidence type="ECO:0000256" key="2">
    <source>
        <dbReference type="ARBA" id="ARBA00022490"/>
    </source>
</evidence>
<keyword evidence="11" id="KW-1185">Reference proteome</keyword>
<dbReference type="EMBL" id="CALNXI010000015">
    <property type="protein sequence ID" value="CAH3014859.1"/>
    <property type="molecule type" value="Genomic_DNA"/>
</dbReference>
<feature type="region of interest" description="Disordered" evidence="8">
    <location>
        <begin position="1"/>
        <end position="23"/>
    </location>
</feature>
<keyword evidence="4 7" id="KW-0175">Coiled coil</keyword>
<evidence type="ECO:0000256" key="6">
    <source>
        <dbReference type="ARBA" id="ARBA00034105"/>
    </source>
</evidence>
<dbReference type="InterPro" id="IPR000697">
    <property type="entry name" value="WH1/EVH1_dom"/>
</dbReference>
<dbReference type="PANTHER" id="PTHR10918">
    <property type="entry name" value="HOMER"/>
    <property type="match status" value="1"/>
</dbReference>
<feature type="coiled-coil region" evidence="7">
    <location>
        <begin position="234"/>
        <end position="303"/>
    </location>
</feature>
<protein>
    <recommendedName>
        <fullName evidence="9">WH1 domain-containing protein</fullName>
    </recommendedName>
</protein>
<comment type="subcellular location">
    <subcellularLocation>
        <location evidence="1">Cytoplasm</location>
    </subcellularLocation>
    <subcellularLocation>
        <location evidence="6">Postsynaptic density</location>
    </subcellularLocation>
</comment>
<sequence length="421" mass="46462">MFKQVRHKLSHSHKQTSVELVDPPNGFSEIHAMENKAEAQTPEEQPVFSTRAHVFQIDPATKKSWLPCSKQAVTVSFYYDPNKETHRIISVDGSKAIVNSTILPNMTFTKTSQKFGQWSDARANTVFGLGFPSEVELNKFADKFKEAKGSIRATGSTGSTTSSSSATGVTVNGTSSGVVNGTAESPQGTPNAAHKTASVRSNSSASSGEDETRETTGISHKVVGNTESHLKYENDRLKMALAQSSANAKKWETELQTLKNNNARLTAALQESTTNVEEWKKQLNAYKEENIKLRKKVQEIESSDQVSDTLNALQQEKLTLDGRVIQLESMIRQKDEDNTNLRQANAELTNQNQTLQVENDRMHLKTEELMSQLNKNALDESRVNELNELQQLLAGKIDELNSLSVSLAATLQGKPPELDNS</sequence>
<evidence type="ECO:0000256" key="4">
    <source>
        <dbReference type="ARBA" id="ARBA00023054"/>
    </source>
</evidence>
<dbReference type="Pfam" id="PF00568">
    <property type="entry name" value="WH1"/>
    <property type="match status" value="1"/>
</dbReference>
<evidence type="ECO:0000313" key="10">
    <source>
        <dbReference type="EMBL" id="CAH3014859.1"/>
    </source>
</evidence>
<evidence type="ECO:0000256" key="3">
    <source>
        <dbReference type="ARBA" id="ARBA00023018"/>
    </source>
</evidence>
<organism evidence="10 11">
    <name type="scientific">Porites evermanni</name>
    <dbReference type="NCBI Taxonomy" id="104178"/>
    <lineage>
        <taxon>Eukaryota</taxon>
        <taxon>Metazoa</taxon>
        <taxon>Cnidaria</taxon>
        <taxon>Anthozoa</taxon>
        <taxon>Hexacorallia</taxon>
        <taxon>Scleractinia</taxon>
        <taxon>Fungiina</taxon>
        <taxon>Poritidae</taxon>
        <taxon>Porites</taxon>
    </lineage>
</organism>
<dbReference type="SMART" id="SM00461">
    <property type="entry name" value="WH1"/>
    <property type="match status" value="1"/>
</dbReference>
<evidence type="ECO:0000259" key="9">
    <source>
        <dbReference type="PROSITE" id="PS50229"/>
    </source>
</evidence>
<dbReference type="PROSITE" id="PS50229">
    <property type="entry name" value="WH1"/>
    <property type="match status" value="1"/>
</dbReference>
<evidence type="ECO:0000256" key="5">
    <source>
        <dbReference type="ARBA" id="ARBA00023606"/>
    </source>
</evidence>
<proteinExistence type="inferred from homology"/>
<feature type="region of interest" description="Disordered" evidence="8">
    <location>
        <begin position="151"/>
        <end position="227"/>
    </location>
</feature>
<evidence type="ECO:0000256" key="8">
    <source>
        <dbReference type="SAM" id="MobiDB-lite"/>
    </source>
</evidence>
<evidence type="ECO:0000313" key="11">
    <source>
        <dbReference type="Proteomes" id="UP001159427"/>
    </source>
</evidence>
<name>A0ABN8LHG8_9CNID</name>
<feature type="coiled-coil region" evidence="7">
    <location>
        <begin position="327"/>
        <end position="365"/>
    </location>
</feature>
<keyword evidence="3" id="KW-0770">Synapse</keyword>
<dbReference type="InterPro" id="IPR045027">
    <property type="entry name" value="Homer"/>
</dbReference>
<feature type="compositionally biased region" description="Low complexity" evidence="8">
    <location>
        <begin position="153"/>
        <end position="182"/>
    </location>
</feature>
<feature type="compositionally biased region" description="Low complexity" evidence="8">
    <location>
        <begin position="198"/>
        <end position="207"/>
    </location>
</feature>
<feature type="compositionally biased region" description="Basic residues" evidence="8">
    <location>
        <begin position="1"/>
        <end position="14"/>
    </location>
</feature>
<dbReference type="InterPro" id="IPR011993">
    <property type="entry name" value="PH-like_dom_sf"/>
</dbReference>
<reference evidence="10 11" key="1">
    <citation type="submission" date="2022-05" db="EMBL/GenBank/DDBJ databases">
        <authorList>
            <consortium name="Genoscope - CEA"/>
            <person name="William W."/>
        </authorList>
    </citation>
    <scope>NUCLEOTIDE SEQUENCE [LARGE SCALE GENOMIC DNA]</scope>
</reference>
<dbReference type="InterPro" id="IPR044100">
    <property type="entry name" value="Homer_EVH1"/>
</dbReference>
<dbReference type="Proteomes" id="UP001159427">
    <property type="component" value="Unassembled WGS sequence"/>
</dbReference>
<evidence type="ECO:0000256" key="7">
    <source>
        <dbReference type="SAM" id="Coils"/>
    </source>
</evidence>
<gene>
    <name evidence="10" type="ORF">PEVE_00007460</name>
</gene>
<feature type="domain" description="WH1" evidence="9">
    <location>
        <begin position="39"/>
        <end position="151"/>
    </location>
</feature>
<dbReference type="SUPFAM" id="SSF50729">
    <property type="entry name" value="PH domain-like"/>
    <property type="match status" value="1"/>
</dbReference>
<accession>A0ABN8LHG8</accession>
<comment type="similarity">
    <text evidence="5">Belongs to the Homer family.</text>
</comment>
<keyword evidence="2" id="KW-0963">Cytoplasm</keyword>
<evidence type="ECO:0000256" key="1">
    <source>
        <dbReference type="ARBA" id="ARBA00004496"/>
    </source>
</evidence>